<comment type="subunit">
    <text evidence="3">Homodimer.</text>
</comment>
<dbReference type="GO" id="GO:0008661">
    <property type="term" value="F:1-deoxy-D-xylulose-5-phosphate synthase activity"/>
    <property type="evidence" value="ECO:0007669"/>
    <property type="project" value="UniProtKB-EC"/>
</dbReference>
<gene>
    <name evidence="8" type="ORF">CWATWH0402_512</name>
</gene>
<accession>T2JHP3</accession>
<keyword evidence="5" id="KW-0479">Metal-binding</keyword>
<dbReference type="GO" id="GO:0019288">
    <property type="term" value="P:isopentenyl diphosphate biosynthetic process, methylerythritol 4-phosphate pathway"/>
    <property type="evidence" value="ECO:0007669"/>
    <property type="project" value="TreeGrafter"/>
</dbReference>
<dbReference type="SUPFAM" id="SSF52518">
    <property type="entry name" value="Thiamin diphosphate-binding fold (THDP-binding)"/>
    <property type="match status" value="1"/>
</dbReference>
<keyword evidence="4 8" id="KW-0808">Transferase</keyword>
<dbReference type="GO" id="GO:0005829">
    <property type="term" value="C:cytosol"/>
    <property type="evidence" value="ECO:0007669"/>
    <property type="project" value="TreeGrafter"/>
</dbReference>
<reference evidence="8 9" key="2">
    <citation type="submission" date="2013-09" db="EMBL/GenBank/DDBJ databases">
        <title>Whole genome comparison of six Crocosphaera watsonii strains with differing phenotypes.</title>
        <authorList>
            <person name="Bench S.R."/>
            <person name="Heller P."/>
            <person name="Frank I."/>
            <person name="Arciniega M."/>
            <person name="Shilova I.N."/>
            <person name="Zehr J.P."/>
        </authorList>
    </citation>
    <scope>NUCLEOTIDE SEQUENCE [LARGE SCALE GENOMIC DNA]</scope>
    <source>
        <strain evidence="8 9">WH 0402</strain>
    </source>
</reference>
<dbReference type="CDD" id="cd02007">
    <property type="entry name" value="TPP_DXS"/>
    <property type="match status" value="1"/>
</dbReference>
<dbReference type="Pfam" id="PF13292">
    <property type="entry name" value="DXP_synthase_N"/>
    <property type="match status" value="1"/>
</dbReference>
<comment type="cofactor">
    <cofactor evidence="2">
        <name>thiamine diphosphate</name>
        <dbReference type="ChEBI" id="CHEBI:58937"/>
    </cofactor>
</comment>
<sequence length="189" mass="20565">MNLSDITHPNQLHGLSIRQLEDVTRQIREKHLQTIAASGGHLGPGLGVVELTVALYQTLDLDRDKVIWDVGHQAYPHKMLTGRYHDFHTLRQKDGIAGYLKRCESKFDHFGAGHASTSISAGLGMALARDAKGEDYKVVSIIGDGALTGGMALEAINHAGHLPHTNLMVVLNDNEMSISPMLGLFSLPQ</sequence>
<reference evidence="8 9" key="1">
    <citation type="submission" date="2013-01" db="EMBL/GenBank/DDBJ databases">
        <authorList>
            <person name="Bench S."/>
        </authorList>
    </citation>
    <scope>NUCLEOTIDE SEQUENCE [LARGE SCALE GENOMIC DNA]</scope>
    <source>
        <strain evidence="8 9">WH 0402</strain>
    </source>
</reference>
<dbReference type="Proteomes" id="UP000018130">
    <property type="component" value="Unassembled WGS sequence"/>
</dbReference>
<comment type="caution">
    <text evidence="8">The sequence shown here is derived from an EMBL/GenBank/DDBJ whole genome shotgun (WGS) entry which is preliminary data.</text>
</comment>
<dbReference type="GO" id="GO:0016114">
    <property type="term" value="P:terpenoid biosynthetic process"/>
    <property type="evidence" value="ECO:0007669"/>
    <property type="project" value="InterPro"/>
</dbReference>
<dbReference type="EMBL" id="CAQN01000019">
    <property type="protein sequence ID" value="CCQ64641.1"/>
    <property type="molecule type" value="Genomic_DNA"/>
</dbReference>
<dbReference type="PROSITE" id="PS00801">
    <property type="entry name" value="TRANSKETOLASE_1"/>
    <property type="match status" value="1"/>
</dbReference>
<dbReference type="InterPro" id="IPR029061">
    <property type="entry name" value="THDP-binding"/>
</dbReference>
<evidence type="ECO:0000256" key="7">
    <source>
        <dbReference type="ARBA" id="ARBA00023052"/>
    </source>
</evidence>
<dbReference type="PANTHER" id="PTHR43322:SF5">
    <property type="entry name" value="1-DEOXY-D-XYLULOSE-5-PHOSPHATE SYNTHASE, CHLOROPLASTIC"/>
    <property type="match status" value="1"/>
</dbReference>
<dbReference type="AlphaFoldDB" id="T2JHP3"/>
<evidence type="ECO:0000256" key="1">
    <source>
        <dbReference type="ARBA" id="ARBA00001946"/>
    </source>
</evidence>
<evidence type="ECO:0000256" key="2">
    <source>
        <dbReference type="ARBA" id="ARBA00001964"/>
    </source>
</evidence>
<dbReference type="GO" id="GO:0046872">
    <property type="term" value="F:metal ion binding"/>
    <property type="evidence" value="ECO:0007669"/>
    <property type="project" value="UniProtKB-KW"/>
</dbReference>
<dbReference type="InterPro" id="IPR005477">
    <property type="entry name" value="Dxylulose-5-P_synthase"/>
</dbReference>
<protein>
    <submittedName>
        <fullName evidence="8">1-deoxy-D-xylulose 5-phosphate synthase</fullName>
        <ecNumber evidence="8">2.2.1.7</ecNumber>
    </submittedName>
</protein>
<evidence type="ECO:0000313" key="9">
    <source>
        <dbReference type="Proteomes" id="UP000018130"/>
    </source>
</evidence>
<dbReference type="EC" id="2.2.1.7" evidence="8"/>
<keyword evidence="7" id="KW-0786">Thiamine pyrophosphate</keyword>
<dbReference type="Gene3D" id="3.40.50.970">
    <property type="match status" value="1"/>
</dbReference>
<evidence type="ECO:0000256" key="4">
    <source>
        <dbReference type="ARBA" id="ARBA00022679"/>
    </source>
</evidence>
<evidence type="ECO:0000313" key="8">
    <source>
        <dbReference type="EMBL" id="CCQ64641.1"/>
    </source>
</evidence>
<organism evidence="8 9">
    <name type="scientific">Crocosphaera watsonii WH 0402</name>
    <dbReference type="NCBI Taxonomy" id="1284629"/>
    <lineage>
        <taxon>Bacteria</taxon>
        <taxon>Bacillati</taxon>
        <taxon>Cyanobacteriota</taxon>
        <taxon>Cyanophyceae</taxon>
        <taxon>Oscillatoriophycideae</taxon>
        <taxon>Chroococcales</taxon>
        <taxon>Aphanothecaceae</taxon>
        <taxon>Crocosphaera</taxon>
    </lineage>
</organism>
<comment type="cofactor">
    <cofactor evidence="1">
        <name>Mg(2+)</name>
        <dbReference type="ChEBI" id="CHEBI:18420"/>
    </cofactor>
</comment>
<name>T2JHP3_CROWT</name>
<dbReference type="PANTHER" id="PTHR43322">
    <property type="entry name" value="1-D-DEOXYXYLULOSE 5-PHOSPHATE SYNTHASE-RELATED"/>
    <property type="match status" value="1"/>
</dbReference>
<dbReference type="InterPro" id="IPR049557">
    <property type="entry name" value="Transketolase_CS"/>
</dbReference>
<keyword evidence="6" id="KW-0460">Magnesium</keyword>
<evidence type="ECO:0000256" key="6">
    <source>
        <dbReference type="ARBA" id="ARBA00022842"/>
    </source>
</evidence>
<proteinExistence type="predicted"/>
<evidence type="ECO:0000256" key="5">
    <source>
        <dbReference type="ARBA" id="ARBA00022723"/>
    </source>
</evidence>
<evidence type="ECO:0000256" key="3">
    <source>
        <dbReference type="ARBA" id="ARBA00011738"/>
    </source>
</evidence>